<evidence type="ECO:0000256" key="9">
    <source>
        <dbReference type="ARBA" id="ARBA00022989"/>
    </source>
</evidence>
<protein>
    <recommendedName>
        <fullName evidence="19">Flavin-containing monooxygenase</fullName>
        <ecNumber evidence="19">1.-.-.-</ecNumber>
    </recommendedName>
</protein>
<keyword evidence="4 18" id="KW-0285">Flavoprotein</keyword>
<evidence type="ECO:0000256" key="8">
    <source>
        <dbReference type="ARBA" id="ARBA00022857"/>
    </source>
</evidence>
<evidence type="ECO:0000256" key="6">
    <source>
        <dbReference type="ARBA" id="ARBA00022824"/>
    </source>
</evidence>
<comment type="cofactor">
    <cofactor evidence="1 18 19">
        <name>FAD</name>
        <dbReference type="ChEBI" id="CHEBI:57692"/>
    </cofactor>
</comment>
<dbReference type="PIRSF" id="PIRSF000332">
    <property type="entry name" value="FMO"/>
    <property type="match status" value="1"/>
</dbReference>
<evidence type="ECO:0000313" key="21">
    <source>
        <dbReference type="EMBL" id="KAK7150606.1"/>
    </source>
</evidence>
<dbReference type="InterPro" id="IPR000960">
    <property type="entry name" value="Flavin_mOase"/>
</dbReference>
<dbReference type="EC" id="1.-.-.-" evidence="19"/>
<evidence type="ECO:0000256" key="1">
    <source>
        <dbReference type="ARBA" id="ARBA00001974"/>
    </source>
</evidence>
<feature type="transmembrane region" description="Helical" evidence="20">
    <location>
        <begin position="513"/>
        <end position="533"/>
    </location>
</feature>
<dbReference type="InterPro" id="IPR002253">
    <property type="entry name" value="Flavin_mOase_1"/>
</dbReference>
<evidence type="ECO:0000256" key="7">
    <source>
        <dbReference type="ARBA" id="ARBA00022827"/>
    </source>
</evidence>
<dbReference type="GO" id="GO:0034899">
    <property type="term" value="F:trimethylamine monooxygenase activity"/>
    <property type="evidence" value="ECO:0007669"/>
    <property type="project" value="UniProtKB-EC"/>
</dbReference>
<keyword evidence="9 20" id="KW-1133">Transmembrane helix</keyword>
<keyword evidence="11 18" id="KW-0503">Monooxygenase</keyword>
<evidence type="ECO:0000256" key="19">
    <source>
        <dbReference type="RuleBase" id="RU361177"/>
    </source>
</evidence>
<accession>A0AAN9CUD4</accession>
<comment type="catalytic activity">
    <reaction evidence="14">
        <text>hypotaurine + NADH + O2 + H(+) = taurine + NAD(+) + H2O</text>
        <dbReference type="Rhea" id="RHEA:74111"/>
        <dbReference type="ChEBI" id="CHEBI:15377"/>
        <dbReference type="ChEBI" id="CHEBI:15378"/>
        <dbReference type="ChEBI" id="CHEBI:15379"/>
        <dbReference type="ChEBI" id="CHEBI:57540"/>
        <dbReference type="ChEBI" id="CHEBI:57853"/>
        <dbReference type="ChEBI" id="CHEBI:57945"/>
        <dbReference type="ChEBI" id="CHEBI:507393"/>
        <dbReference type="EC" id="1.14.13.8"/>
    </reaction>
    <physiologicalReaction direction="left-to-right" evidence="14">
        <dbReference type="Rhea" id="RHEA:74112"/>
    </physiologicalReaction>
</comment>
<evidence type="ECO:0000256" key="16">
    <source>
        <dbReference type="ARBA" id="ARBA00048088"/>
    </source>
</evidence>
<proteinExistence type="inferred from homology"/>
<evidence type="ECO:0000256" key="2">
    <source>
        <dbReference type="ARBA" id="ARBA00004389"/>
    </source>
</evidence>
<keyword evidence="10 18" id="KW-0560">Oxidoreductase</keyword>
<comment type="function">
    <text evidence="13">Broad spectrum monooxygenase that catalyzes the oxygenation of a wide variety of nitrogen- and sulfur-containing compounds including xenobiotics. Catalyzes the S-oxygenation of hypotaurine to produce taurine, an organic osmolyte involved in cell volume regulation as well as a variety of cytoprotective and developmental processes. In vitro, catalyzes the N-oxygenation of trimethylamine (TMA) to produce trimethylamine N-oxide (TMAO) and could therefore participate to the detoxification of this compound that is generated by the action of gut microbiota from dietary precursors such as choline, choline containing compounds, betaine or L-carnitine.</text>
</comment>
<dbReference type="GO" id="GO:0004499">
    <property type="term" value="F:N,N-dimethylaniline monooxygenase activity"/>
    <property type="evidence" value="ECO:0007669"/>
    <property type="project" value="UniProtKB-UniRule"/>
</dbReference>
<sequence>MAKRVAVIGAGSSGLTSIKCCLDEGLEPVCFESSDGIGGLWRFQEKPEADRCSIYRSLTVNTSKEMMCYSDFPVPDHYPNFMHNSLIVQYFKLYAEHFNLLKHIHFQTTVRSVRQRPDFSDSGQWEVVTADKDGQEEKHVFDGVLVCAGHYTQPIKPLIHFPGIDTFPGTVIHSWEYKDPDPYFGKRVVIIGIGNSGGDIAVELSRGCEKTFLSTRKGSWVIGRMVSKGLPLDMTMVRRVRDLIYCLLPRSLLNWIGERSLNQRFDHKLYGLQPEHRILDKRTVINDDLPGRILVGELVMKPNVQKFESSSLVFDDGTVEEKIDAVILCTGYDFKFPFLPASLNSGADGDLKLYRRVFPPSLERPTLAILGLLQTKGPIMPAVELQARWATRVIAGLNHLPPADKMDKIIEKDIKANLKSYPCPKLAALQVDYIPYLDTIAKEVGVCPNIAWLLLRDPAVGLRAFFGPCTPYQFRLSGPGYWRGARQAILTQWERVGKPMKTRPIPEPSSFSLFFWLGLSGLGAAVIFAIMAMQKKIPLFLRNTSVSCIP</sequence>
<comment type="catalytic activity">
    <reaction evidence="17">
        <text>N,N-dimethylaniline + NADPH + O2 + H(+) = N,N-dimethylaniline N-oxide + NADP(+) + H2O</text>
        <dbReference type="Rhea" id="RHEA:24468"/>
        <dbReference type="ChEBI" id="CHEBI:15377"/>
        <dbReference type="ChEBI" id="CHEBI:15378"/>
        <dbReference type="ChEBI" id="CHEBI:15379"/>
        <dbReference type="ChEBI" id="CHEBI:16269"/>
        <dbReference type="ChEBI" id="CHEBI:17735"/>
        <dbReference type="ChEBI" id="CHEBI:57783"/>
        <dbReference type="ChEBI" id="CHEBI:58349"/>
        <dbReference type="EC" id="1.14.13.8"/>
    </reaction>
    <physiologicalReaction direction="left-to-right" evidence="17">
        <dbReference type="Rhea" id="RHEA:24469"/>
    </physiologicalReaction>
</comment>
<evidence type="ECO:0000256" key="20">
    <source>
        <dbReference type="SAM" id="Phobius"/>
    </source>
</evidence>
<gene>
    <name evidence="21" type="ORF">R3I93_011751</name>
</gene>
<keyword evidence="12 18" id="KW-0472">Membrane</keyword>
<dbReference type="InterPro" id="IPR050346">
    <property type="entry name" value="FMO-like"/>
</dbReference>
<dbReference type="InterPro" id="IPR020946">
    <property type="entry name" value="Flavin_mOase-like"/>
</dbReference>
<dbReference type="SUPFAM" id="SSF51905">
    <property type="entry name" value="FAD/NAD(P)-binding domain"/>
    <property type="match status" value="3"/>
</dbReference>
<evidence type="ECO:0000256" key="3">
    <source>
        <dbReference type="ARBA" id="ARBA00009183"/>
    </source>
</evidence>
<evidence type="ECO:0000256" key="12">
    <source>
        <dbReference type="ARBA" id="ARBA00023136"/>
    </source>
</evidence>
<keyword evidence="6 18" id="KW-0256">Endoplasmic reticulum</keyword>
<dbReference type="GO" id="GO:0050660">
    <property type="term" value="F:flavin adenine dinucleotide binding"/>
    <property type="evidence" value="ECO:0007669"/>
    <property type="project" value="InterPro"/>
</dbReference>
<comment type="subcellular location">
    <subcellularLocation>
        <location evidence="2">Endoplasmic reticulum membrane</location>
        <topology evidence="2">Single-pass membrane protein</topology>
    </subcellularLocation>
</comment>
<dbReference type="PRINTS" id="PR01121">
    <property type="entry name" value="FMOXYGENASE1"/>
</dbReference>
<evidence type="ECO:0000256" key="14">
    <source>
        <dbReference type="ARBA" id="ARBA00047338"/>
    </source>
</evidence>
<dbReference type="EMBL" id="JAYKXH010000012">
    <property type="protein sequence ID" value="KAK7150606.1"/>
    <property type="molecule type" value="Genomic_DNA"/>
</dbReference>
<evidence type="ECO:0000256" key="5">
    <source>
        <dbReference type="ARBA" id="ARBA00022692"/>
    </source>
</evidence>
<keyword evidence="5 20" id="KW-0812">Transmembrane</keyword>
<comment type="catalytic activity">
    <reaction evidence="15">
        <text>hypotaurine + NADPH + O2 + H(+) = taurine + NADP(+) + H2O</text>
        <dbReference type="Rhea" id="RHEA:69819"/>
        <dbReference type="ChEBI" id="CHEBI:15377"/>
        <dbReference type="ChEBI" id="CHEBI:15378"/>
        <dbReference type="ChEBI" id="CHEBI:15379"/>
        <dbReference type="ChEBI" id="CHEBI:57783"/>
        <dbReference type="ChEBI" id="CHEBI:57853"/>
        <dbReference type="ChEBI" id="CHEBI:58349"/>
        <dbReference type="ChEBI" id="CHEBI:507393"/>
        <dbReference type="EC" id="1.14.13.8"/>
    </reaction>
    <physiologicalReaction direction="left-to-right" evidence="15">
        <dbReference type="Rhea" id="RHEA:69820"/>
    </physiologicalReaction>
</comment>
<evidence type="ECO:0000256" key="18">
    <source>
        <dbReference type="PIRNR" id="PIRNR000332"/>
    </source>
</evidence>
<comment type="catalytic activity">
    <reaction evidence="16">
        <text>trimethylamine + NADPH + O2 = trimethylamine N-oxide + NADP(+) + H2O</text>
        <dbReference type="Rhea" id="RHEA:31979"/>
        <dbReference type="ChEBI" id="CHEBI:15377"/>
        <dbReference type="ChEBI" id="CHEBI:15379"/>
        <dbReference type="ChEBI" id="CHEBI:15724"/>
        <dbReference type="ChEBI" id="CHEBI:57783"/>
        <dbReference type="ChEBI" id="CHEBI:58349"/>
        <dbReference type="ChEBI" id="CHEBI:58389"/>
        <dbReference type="EC" id="1.14.13.148"/>
    </reaction>
    <physiologicalReaction direction="left-to-right" evidence="16">
        <dbReference type="Rhea" id="RHEA:31980"/>
    </physiologicalReaction>
</comment>
<dbReference type="FunFam" id="3.50.50.60:FF:000159">
    <property type="entry name" value="Dimethylaniline monooxygenase [N-oxide-forming]"/>
    <property type="match status" value="1"/>
</dbReference>
<evidence type="ECO:0000256" key="13">
    <source>
        <dbReference type="ARBA" id="ARBA00045957"/>
    </source>
</evidence>
<evidence type="ECO:0000256" key="4">
    <source>
        <dbReference type="ARBA" id="ARBA00022630"/>
    </source>
</evidence>
<dbReference type="GO" id="GO:0005789">
    <property type="term" value="C:endoplasmic reticulum membrane"/>
    <property type="evidence" value="ECO:0007669"/>
    <property type="project" value="UniProtKB-SubCell"/>
</dbReference>
<keyword evidence="8 18" id="KW-0521">NADP</keyword>
<dbReference type="InterPro" id="IPR036188">
    <property type="entry name" value="FAD/NAD-bd_sf"/>
</dbReference>
<evidence type="ECO:0000256" key="17">
    <source>
        <dbReference type="ARBA" id="ARBA00049443"/>
    </source>
</evidence>
<keyword evidence="7 18" id="KW-0274">FAD</keyword>
<evidence type="ECO:0000256" key="15">
    <source>
        <dbReference type="ARBA" id="ARBA00048041"/>
    </source>
</evidence>
<evidence type="ECO:0000313" key="22">
    <source>
        <dbReference type="Proteomes" id="UP001364617"/>
    </source>
</evidence>
<comment type="similarity">
    <text evidence="3 18 19">Belongs to the FMO family.</text>
</comment>
<dbReference type="Pfam" id="PF00743">
    <property type="entry name" value="FMO-like"/>
    <property type="match status" value="1"/>
</dbReference>
<dbReference type="Proteomes" id="UP001364617">
    <property type="component" value="Unassembled WGS sequence"/>
</dbReference>
<dbReference type="AlphaFoldDB" id="A0AAN9CUD4"/>
<dbReference type="Gene3D" id="3.50.50.60">
    <property type="entry name" value="FAD/NAD(P)-binding domain"/>
    <property type="match status" value="1"/>
</dbReference>
<reference evidence="21 22" key="1">
    <citation type="submission" date="2024-02" db="EMBL/GenBank/DDBJ databases">
        <title>Chromosome-level genome assembly of the Eurasian Minnow (Phoxinus phoxinus).</title>
        <authorList>
            <person name="Oriowo T.O."/>
            <person name="Martin S."/>
            <person name="Stange M."/>
            <person name="Chrysostomakis Y."/>
            <person name="Brown T."/>
            <person name="Winkler S."/>
            <person name="Kukowka S."/>
            <person name="Myers E.W."/>
            <person name="Bohne A."/>
        </authorList>
    </citation>
    <scope>NUCLEOTIDE SEQUENCE [LARGE SCALE GENOMIC DNA]</scope>
    <source>
        <strain evidence="21">ZFMK-TIS-60720</strain>
        <tissue evidence="21">Whole Organism</tissue>
    </source>
</reference>
<evidence type="ECO:0000256" key="10">
    <source>
        <dbReference type="ARBA" id="ARBA00023002"/>
    </source>
</evidence>
<evidence type="ECO:0000256" key="11">
    <source>
        <dbReference type="ARBA" id="ARBA00023033"/>
    </source>
</evidence>
<comment type="caution">
    <text evidence="21">The sequence shown here is derived from an EMBL/GenBank/DDBJ whole genome shotgun (WGS) entry which is preliminary data.</text>
</comment>
<dbReference type="PANTHER" id="PTHR23023">
    <property type="entry name" value="DIMETHYLANILINE MONOOXYGENASE"/>
    <property type="match status" value="1"/>
</dbReference>
<keyword evidence="22" id="KW-1185">Reference proteome</keyword>
<dbReference type="GO" id="GO:0050661">
    <property type="term" value="F:NADP binding"/>
    <property type="evidence" value="ECO:0007669"/>
    <property type="project" value="InterPro"/>
</dbReference>
<organism evidence="21 22">
    <name type="scientific">Phoxinus phoxinus</name>
    <name type="common">Eurasian minnow</name>
    <dbReference type="NCBI Taxonomy" id="58324"/>
    <lineage>
        <taxon>Eukaryota</taxon>
        <taxon>Metazoa</taxon>
        <taxon>Chordata</taxon>
        <taxon>Craniata</taxon>
        <taxon>Vertebrata</taxon>
        <taxon>Euteleostomi</taxon>
        <taxon>Actinopterygii</taxon>
        <taxon>Neopterygii</taxon>
        <taxon>Teleostei</taxon>
        <taxon>Ostariophysi</taxon>
        <taxon>Cypriniformes</taxon>
        <taxon>Leuciscidae</taxon>
        <taxon>Phoxininae</taxon>
        <taxon>Phoxinus</taxon>
    </lineage>
</organism>
<name>A0AAN9CUD4_9TELE</name>
<dbReference type="PRINTS" id="PR00370">
    <property type="entry name" value="FMOXYGENASE"/>
</dbReference>